<evidence type="ECO:0000313" key="3">
    <source>
        <dbReference type="Proteomes" id="UP000521922"/>
    </source>
</evidence>
<name>A0A7Y9DQT2_9ACTN</name>
<dbReference type="Proteomes" id="UP000521922">
    <property type="component" value="Unassembled WGS sequence"/>
</dbReference>
<comment type="caution">
    <text evidence="2">The sequence shown here is derived from an EMBL/GenBank/DDBJ whole genome shotgun (WGS) entry which is preliminary data.</text>
</comment>
<proteinExistence type="predicted"/>
<evidence type="ECO:0000256" key="1">
    <source>
        <dbReference type="SAM" id="MobiDB-lite"/>
    </source>
</evidence>
<evidence type="ECO:0000313" key="2">
    <source>
        <dbReference type="EMBL" id="NYD25037.1"/>
    </source>
</evidence>
<gene>
    <name evidence="2" type="ORF">BJ968_004577</name>
</gene>
<organism evidence="2 3">
    <name type="scientific">Kineococcus aurantiacus</name>
    <dbReference type="NCBI Taxonomy" id="37633"/>
    <lineage>
        <taxon>Bacteria</taxon>
        <taxon>Bacillati</taxon>
        <taxon>Actinomycetota</taxon>
        <taxon>Actinomycetes</taxon>
        <taxon>Kineosporiales</taxon>
        <taxon>Kineosporiaceae</taxon>
        <taxon>Kineococcus</taxon>
    </lineage>
</organism>
<dbReference type="RefSeq" id="WP_179755860.1">
    <property type="nucleotide sequence ID" value="NZ_BAAAGN010000008.1"/>
</dbReference>
<reference evidence="2 3" key="1">
    <citation type="submission" date="2020-07" db="EMBL/GenBank/DDBJ databases">
        <title>Sequencing the genomes of 1000 actinobacteria strains.</title>
        <authorList>
            <person name="Klenk H.-P."/>
        </authorList>
    </citation>
    <scope>NUCLEOTIDE SEQUENCE [LARGE SCALE GENOMIC DNA]</scope>
    <source>
        <strain evidence="2 3">DSM 7487</strain>
    </source>
</reference>
<protein>
    <submittedName>
        <fullName evidence="2">Uncharacterized protein</fullName>
    </submittedName>
</protein>
<dbReference type="AlphaFoldDB" id="A0A7Y9DQT2"/>
<keyword evidence="3" id="KW-1185">Reference proteome</keyword>
<sequence length="123" mass="13121">MTTEASAVLAAAAAWLEHGWLGAALRGAYALLPDVVNTWQTVHHTRTEARFRQREVAMRERAVDQAVASQAALCTQLTELSLLDRQVALAIVGKLTTPAELLSPPTSDLTGEQAGSDKPPPPP</sequence>
<accession>A0A7Y9DQT2</accession>
<dbReference type="EMBL" id="JACCBB010000001">
    <property type="protein sequence ID" value="NYD25037.1"/>
    <property type="molecule type" value="Genomic_DNA"/>
</dbReference>
<feature type="region of interest" description="Disordered" evidence="1">
    <location>
        <begin position="99"/>
        <end position="123"/>
    </location>
</feature>